<sequence length="364" mass="41406">MVKERYFYYLFMINALINIVNFVPRGLINSSFGGAMMAIVIAIPLGVLMTFLFIKGMNKFPSQSLPAVFNAHFPKAISATALLLYASLWFTAGLITLISFVEVTLRYVSVDVEPTMIMLLFLAVVCLCMRINSESLLYGLEVLLCINFPLIVYILLKAILHPYFSWDAVADIFTHSIALPSYRDIATATFIFSGYINMAVFNQVFKPLQLKYLWLIGVLGALILLTTFLIPIGFLGTINVYRHVYPWFSTADALRTQNFIIERVLFIFYFSYLTLSLNSAIIHWHVALNLIKGAFTSRNKKETRSKSDWWIMGIFSAISLFVQTINQFKLDQLGLMFLSVRLCGEAALILSVFIAYRRSRRKTA</sequence>
<proteinExistence type="predicted"/>
<evidence type="ECO:0000256" key="1">
    <source>
        <dbReference type="SAM" id="Phobius"/>
    </source>
</evidence>
<feature type="transmembrane region" description="Helical" evidence="1">
    <location>
        <begin position="107"/>
        <end position="129"/>
    </location>
</feature>
<comment type="caution">
    <text evidence="2">The sequence shown here is derived from an EMBL/GenBank/DDBJ whole genome shotgun (WGS) entry which is preliminary data.</text>
</comment>
<keyword evidence="1" id="KW-0472">Membrane</keyword>
<feature type="transmembrane region" description="Helical" evidence="1">
    <location>
        <begin position="82"/>
        <end position="101"/>
    </location>
</feature>
<organism evidence="2 3">
    <name type="scientific">Paenibacillus physcomitrellae</name>
    <dbReference type="NCBI Taxonomy" id="1619311"/>
    <lineage>
        <taxon>Bacteria</taxon>
        <taxon>Bacillati</taxon>
        <taxon>Bacillota</taxon>
        <taxon>Bacilli</taxon>
        <taxon>Bacillales</taxon>
        <taxon>Paenibacillaceae</taxon>
        <taxon>Paenibacillus</taxon>
    </lineage>
</organism>
<dbReference type="Proteomes" id="UP000609323">
    <property type="component" value="Unassembled WGS sequence"/>
</dbReference>
<evidence type="ECO:0000313" key="2">
    <source>
        <dbReference type="EMBL" id="GGA29651.1"/>
    </source>
</evidence>
<accession>A0ABQ1FST5</accession>
<feature type="transmembrane region" description="Helical" evidence="1">
    <location>
        <begin position="212"/>
        <end position="238"/>
    </location>
</feature>
<name>A0ABQ1FST5_9BACL</name>
<keyword evidence="3" id="KW-1185">Reference proteome</keyword>
<dbReference type="EMBL" id="BMHF01000003">
    <property type="protein sequence ID" value="GGA29651.1"/>
    <property type="molecule type" value="Genomic_DNA"/>
</dbReference>
<reference evidence="3" key="1">
    <citation type="journal article" date="2019" name="Int. J. Syst. Evol. Microbiol.">
        <title>The Global Catalogue of Microorganisms (GCM) 10K type strain sequencing project: providing services to taxonomists for standard genome sequencing and annotation.</title>
        <authorList>
            <consortium name="The Broad Institute Genomics Platform"/>
            <consortium name="The Broad Institute Genome Sequencing Center for Infectious Disease"/>
            <person name="Wu L."/>
            <person name="Ma J."/>
        </authorList>
    </citation>
    <scope>NUCLEOTIDE SEQUENCE [LARGE SCALE GENOMIC DNA]</scope>
    <source>
        <strain evidence="3">CGMCC 1.15044</strain>
    </source>
</reference>
<feature type="transmembrane region" description="Helical" evidence="1">
    <location>
        <begin position="309"/>
        <end position="328"/>
    </location>
</feature>
<dbReference type="Pfam" id="PF03845">
    <property type="entry name" value="Spore_permease"/>
    <property type="match status" value="1"/>
</dbReference>
<evidence type="ECO:0008006" key="4">
    <source>
        <dbReference type="Google" id="ProtNLM"/>
    </source>
</evidence>
<feature type="transmembrane region" description="Helical" evidence="1">
    <location>
        <begin position="334"/>
        <end position="356"/>
    </location>
</feature>
<feature type="transmembrane region" description="Helical" evidence="1">
    <location>
        <begin position="7"/>
        <end position="28"/>
    </location>
</feature>
<protein>
    <recommendedName>
        <fullName evidence="4">Spore germination protein</fullName>
    </recommendedName>
</protein>
<gene>
    <name evidence="2" type="ORF">GCM10010917_13360</name>
</gene>
<feature type="transmembrane region" description="Helical" evidence="1">
    <location>
        <begin position="185"/>
        <end position="205"/>
    </location>
</feature>
<keyword evidence="1" id="KW-0812">Transmembrane</keyword>
<dbReference type="InterPro" id="IPR004761">
    <property type="entry name" value="Spore_GerAB"/>
</dbReference>
<dbReference type="RefSeq" id="WP_094092886.1">
    <property type="nucleotide sequence ID" value="NZ_BMHF01000003.1"/>
</dbReference>
<feature type="transmembrane region" description="Helical" evidence="1">
    <location>
        <begin position="34"/>
        <end position="54"/>
    </location>
</feature>
<keyword evidence="1" id="KW-1133">Transmembrane helix</keyword>
<feature type="transmembrane region" description="Helical" evidence="1">
    <location>
        <begin position="136"/>
        <end position="156"/>
    </location>
</feature>
<evidence type="ECO:0000313" key="3">
    <source>
        <dbReference type="Proteomes" id="UP000609323"/>
    </source>
</evidence>
<feature type="transmembrane region" description="Helical" evidence="1">
    <location>
        <begin position="266"/>
        <end position="288"/>
    </location>
</feature>